<dbReference type="PROSITE" id="PS51257">
    <property type="entry name" value="PROKAR_LIPOPROTEIN"/>
    <property type="match status" value="1"/>
</dbReference>
<organism evidence="1 2">
    <name type="scientific">Maribellus comscasis</name>
    <dbReference type="NCBI Taxonomy" id="2681766"/>
    <lineage>
        <taxon>Bacteria</taxon>
        <taxon>Pseudomonadati</taxon>
        <taxon>Bacteroidota</taxon>
        <taxon>Bacteroidia</taxon>
        <taxon>Marinilabiliales</taxon>
        <taxon>Prolixibacteraceae</taxon>
        <taxon>Maribellus</taxon>
    </lineage>
</organism>
<keyword evidence="2" id="KW-1185">Reference proteome</keyword>
<name>A0A6I6JXM4_9BACT</name>
<dbReference type="Proteomes" id="UP000428260">
    <property type="component" value="Chromosome"/>
</dbReference>
<protein>
    <submittedName>
        <fullName evidence="1">Uncharacterized protein</fullName>
    </submittedName>
</protein>
<proteinExistence type="predicted"/>
<gene>
    <name evidence="1" type="ORF">GM418_14800</name>
</gene>
<dbReference type="RefSeq" id="WP_158867632.1">
    <property type="nucleotide sequence ID" value="NZ_CP046401.1"/>
</dbReference>
<accession>A0A6I6JXM4</accession>
<evidence type="ECO:0000313" key="1">
    <source>
        <dbReference type="EMBL" id="QGY44892.1"/>
    </source>
</evidence>
<reference evidence="1 2" key="1">
    <citation type="submission" date="2019-11" db="EMBL/GenBank/DDBJ databases">
        <authorList>
            <person name="Zheng R.K."/>
            <person name="Sun C.M."/>
        </authorList>
    </citation>
    <scope>NUCLEOTIDE SEQUENCE [LARGE SCALE GENOMIC DNA]</scope>
    <source>
        <strain evidence="1 2">WC007</strain>
    </source>
</reference>
<sequence length="346" mass="40366">MKQILSILFLISCFGLISCSEKNNLNDGYYFSTEELDHLIYIKSDTLIFENILGIDTFTYLFQGKNQIILSPINIKDSIIIFEYNFHSDGLELFVGDTLMRFKQTSFNNATDFYINSKGFQINVPYFENPQFIAKQNLVVTLLVETKNDSLELELDENQTDIGSIKNDFQSALDKFDEVEKPLVTLRLFVDKDFEVKRLEPILRKTTGLFREIAFVVKPSFKQHKRYGSQYFSFFDYVFFANDSIHLKFIDKHNFQINTKDNINSNSISAKMESAEYTFIKLLLKNGMSVQEYIEVKNVVYSTIDSLRDKYSLETVGCLFNEIDSEIGHKNIREKYPRLVIIENEK</sequence>
<dbReference type="EMBL" id="CP046401">
    <property type="protein sequence ID" value="QGY44892.1"/>
    <property type="molecule type" value="Genomic_DNA"/>
</dbReference>
<evidence type="ECO:0000313" key="2">
    <source>
        <dbReference type="Proteomes" id="UP000428260"/>
    </source>
</evidence>
<dbReference type="AlphaFoldDB" id="A0A6I6JXM4"/>
<dbReference type="KEGG" id="mcos:GM418_14800"/>